<gene>
    <name evidence="3" type="ORF">GYMLUDRAFT_60478</name>
</gene>
<accession>A0A0D0B5P5</accession>
<evidence type="ECO:0000256" key="2">
    <source>
        <dbReference type="SAM" id="Phobius"/>
    </source>
</evidence>
<evidence type="ECO:0000313" key="4">
    <source>
        <dbReference type="Proteomes" id="UP000053593"/>
    </source>
</evidence>
<reference evidence="3 4" key="1">
    <citation type="submission" date="2014-04" db="EMBL/GenBank/DDBJ databases">
        <title>Evolutionary Origins and Diversification of the Mycorrhizal Mutualists.</title>
        <authorList>
            <consortium name="DOE Joint Genome Institute"/>
            <consortium name="Mycorrhizal Genomics Consortium"/>
            <person name="Kohler A."/>
            <person name="Kuo A."/>
            <person name="Nagy L.G."/>
            <person name="Floudas D."/>
            <person name="Copeland A."/>
            <person name="Barry K.W."/>
            <person name="Cichocki N."/>
            <person name="Veneault-Fourrey C."/>
            <person name="LaButti K."/>
            <person name="Lindquist E.A."/>
            <person name="Lipzen A."/>
            <person name="Lundell T."/>
            <person name="Morin E."/>
            <person name="Murat C."/>
            <person name="Riley R."/>
            <person name="Ohm R."/>
            <person name="Sun H."/>
            <person name="Tunlid A."/>
            <person name="Henrissat B."/>
            <person name="Grigoriev I.V."/>
            <person name="Hibbett D.S."/>
            <person name="Martin F."/>
        </authorList>
    </citation>
    <scope>NUCLEOTIDE SEQUENCE [LARGE SCALE GENOMIC DNA]</scope>
    <source>
        <strain evidence="3 4">FD-317 M1</strain>
    </source>
</reference>
<evidence type="ECO:0000256" key="1">
    <source>
        <dbReference type="SAM" id="MobiDB-lite"/>
    </source>
</evidence>
<dbReference type="InterPro" id="IPR015943">
    <property type="entry name" value="WD40/YVTN_repeat-like_dom_sf"/>
</dbReference>
<evidence type="ECO:0000313" key="3">
    <source>
        <dbReference type="EMBL" id="KIK58685.1"/>
    </source>
</evidence>
<feature type="transmembrane region" description="Helical" evidence="2">
    <location>
        <begin position="362"/>
        <end position="385"/>
    </location>
</feature>
<sequence length="552" mass="60675">MNLAYTQLATIPLAGSINALAFSKDGEFLASAGNDSFVRIFHTQKFSPIWEWKGDCEFTVVIWKDRTLFAGTMDGELMMFSAIRQWFVKPRKEIIHNFYSYITSIEVSPSGSQLLVCAGADVGIIKQNGTVFLLRLNDHRKYSFSASEQWYFADELPWPTFGEADFLGEPAIIATGAHFIEGEKECIIAYLHHSLWKYNFNTGKHTQILPLGEKIGCFSVSPDGTVAVTTNIRTGLDWFKIIAGKPKKMSSSLEPQPRRSNVPLPVFFINKGREVIMGSTKGYAVLFNAKEGVRVQLLKHGGDQTWVTAMTYIHLPGKSHMIATGDSNGPERSKVRIWTQGRMDRNIERPQRFFLLRPRGMILSFLAVGHNFLALLGTILMVIAIAEQLNATDPTPHSLLDLVQLTRFFQSVLGVLTLTSVSSYTSAPLLSIREETSPLSTTDEIPSSVVSPVTEAHTSSIITSSPVFHFVSTPEVILSFASPVQSTPISPDPGPSPPSISVVDISTWENLITDSERLVLDIPSTSRVGSGPSTTTVGQSLTSSTHSPYVGA</sequence>
<organism evidence="3 4">
    <name type="scientific">Collybiopsis luxurians FD-317 M1</name>
    <dbReference type="NCBI Taxonomy" id="944289"/>
    <lineage>
        <taxon>Eukaryota</taxon>
        <taxon>Fungi</taxon>
        <taxon>Dikarya</taxon>
        <taxon>Basidiomycota</taxon>
        <taxon>Agaricomycotina</taxon>
        <taxon>Agaricomycetes</taxon>
        <taxon>Agaricomycetidae</taxon>
        <taxon>Agaricales</taxon>
        <taxon>Marasmiineae</taxon>
        <taxon>Omphalotaceae</taxon>
        <taxon>Collybiopsis</taxon>
        <taxon>Collybiopsis luxurians</taxon>
    </lineage>
</organism>
<proteinExistence type="predicted"/>
<protein>
    <submittedName>
        <fullName evidence="3">Uncharacterized protein</fullName>
    </submittedName>
</protein>
<dbReference type="OrthoDB" id="3238562at2759"/>
<keyword evidence="2" id="KW-0472">Membrane</keyword>
<dbReference type="InterPro" id="IPR036322">
    <property type="entry name" value="WD40_repeat_dom_sf"/>
</dbReference>
<dbReference type="HOGENOM" id="CLU_493510_0_0_1"/>
<dbReference type="SUPFAM" id="SSF50978">
    <property type="entry name" value="WD40 repeat-like"/>
    <property type="match status" value="1"/>
</dbReference>
<dbReference type="Proteomes" id="UP000053593">
    <property type="component" value="Unassembled WGS sequence"/>
</dbReference>
<feature type="region of interest" description="Disordered" evidence="1">
    <location>
        <begin position="523"/>
        <end position="552"/>
    </location>
</feature>
<keyword evidence="2" id="KW-1133">Transmembrane helix</keyword>
<dbReference type="InterPro" id="IPR001680">
    <property type="entry name" value="WD40_rpt"/>
</dbReference>
<keyword evidence="2" id="KW-0812">Transmembrane</keyword>
<dbReference type="EMBL" id="KN834783">
    <property type="protein sequence ID" value="KIK58685.1"/>
    <property type="molecule type" value="Genomic_DNA"/>
</dbReference>
<keyword evidence="4" id="KW-1185">Reference proteome</keyword>
<dbReference type="Pfam" id="PF00400">
    <property type="entry name" value="WD40"/>
    <property type="match status" value="1"/>
</dbReference>
<dbReference type="SMART" id="SM00320">
    <property type="entry name" value="WD40"/>
    <property type="match status" value="4"/>
</dbReference>
<dbReference type="AlphaFoldDB" id="A0A0D0B5P5"/>
<name>A0A0D0B5P5_9AGAR</name>
<dbReference type="Gene3D" id="2.130.10.10">
    <property type="entry name" value="YVTN repeat-like/Quinoprotein amine dehydrogenase"/>
    <property type="match status" value="1"/>
</dbReference>